<reference evidence="1 2" key="1">
    <citation type="submission" date="2020-08" db="EMBL/GenBank/DDBJ databases">
        <title>Genomic Encyclopedia of Type Strains, Phase IV (KMG-IV): sequencing the most valuable type-strain genomes for metagenomic binning, comparative biology and taxonomic classification.</title>
        <authorList>
            <person name="Goeker M."/>
        </authorList>
    </citation>
    <scope>NUCLEOTIDE SEQUENCE [LARGE SCALE GENOMIC DNA]</scope>
    <source>
        <strain evidence="1 2">DSM 23562</strain>
    </source>
</reference>
<dbReference type="AlphaFoldDB" id="A0A7W9SUR2"/>
<dbReference type="EMBL" id="JACHGW010000005">
    <property type="protein sequence ID" value="MBB6053210.1"/>
    <property type="molecule type" value="Genomic_DNA"/>
</dbReference>
<gene>
    <name evidence="1" type="ORF">HNQ39_005042</name>
</gene>
<name>A0A7W9SUR2_ARMRO</name>
<protein>
    <submittedName>
        <fullName evidence="1">Uncharacterized protein</fullName>
    </submittedName>
</protein>
<dbReference type="RefSeq" id="WP_184203275.1">
    <property type="nucleotide sequence ID" value="NZ_JACHGW010000005.1"/>
</dbReference>
<evidence type="ECO:0000313" key="1">
    <source>
        <dbReference type="EMBL" id="MBB6053210.1"/>
    </source>
</evidence>
<evidence type="ECO:0000313" key="2">
    <source>
        <dbReference type="Proteomes" id="UP000520814"/>
    </source>
</evidence>
<proteinExistence type="predicted"/>
<keyword evidence="2" id="KW-1185">Reference proteome</keyword>
<organism evidence="1 2">
    <name type="scientific">Armatimonas rosea</name>
    <dbReference type="NCBI Taxonomy" id="685828"/>
    <lineage>
        <taxon>Bacteria</taxon>
        <taxon>Bacillati</taxon>
        <taxon>Armatimonadota</taxon>
        <taxon>Armatimonadia</taxon>
        <taxon>Armatimonadales</taxon>
        <taxon>Armatimonadaceae</taxon>
        <taxon>Armatimonas</taxon>
    </lineage>
</organism>
<comment type="caution">
    <text evidence="1">The sequence shown here is derived from an EMBL/GenBank/DDBJ whole genome shotgun (WGS) entry which is preliminary data.</text>
</comment>
<accession>A0A7W9SUR2</accession>
<dbReference type="Proteomes" id="UP000520814">
    <property type="component" value="Unassembled WGS sequence"/>
</dbReference>
<sequence length="194" mass="21309">MDRETIESVLAAAQSYVASLDDDEMGYEEIEAETQLIDAFGIQEIGNDAHRCVTWLCVLASQKVLYGWAALECEGDLPSQTIEAVSKWVQGKVQPADWEPLCNPAEARRNGRVIVDCDACRAEPIASAAAHTARFAITASPEDAVQVLSDVFTAISEGVYWSERDPMDFQKWVGMVAIPAALELRHLSEAELYS</sequence>